<dbReference type="InterPro" id="IPR009467">
    <property type="entry name" value="Glycolipid-bd_prot_put"/>
</dbReference>
<evidence type="ECO:0000313" key="1">
    <source>
        <dbReference type="EMBL" id="KAD4060236.1"/>
    </source>
</evidence>
<dbReference type="AlphaFoldDB" id="A0A5N6MTX6"/>
<dbReference type="Proteomes" id="UP000326852">
    <property type="component" value="Unassembled WGS sequence"/>
</dbReference>
<dbReference type="SUPFAM" id="SSF159275">
    <property type="entry name" value="PA1994-like"/>
    <property type="match status" value="1"/>
</dbReference>
<sequence>MTTTAQKARTVRWQGLDDPDRTDTAVVSFRDRELAAAGTSVAPGYRASWTLSTIPGWVTRRLIVEVEGEGWSRRLLLERSTEGRWNAETTTSGMTDLPDPGIADPRSLDEAQDCDLGLCPLTYTMPILRLDLLNDSAPPDETQLAVAWVEMPSLRVLPGTQVYSQVRAYSADAGHALVLHSSANRGFTAELTVDADGTLINYPGLATRLP</sequence>
<evidence type="ECO:0008006" key="3">
    <source>
        <dbReference type="Google" id="ProtNLM"/>
    </source>
</evidence>
<dbReference type="RefSeq" id="WP_152271440.1">
    <property type="nucleotide sequence ID" value="NZ_VTFX01000001.1"/>
</dbReference>
<dbReference type="EMBL" id="VTFX01000001">
    <property type="protein sequence ID" value="KAD4060236.1"/>
    <property type="molecule type" value="Genomic_DNA"/>
</dbReference>
<evidence type="ECO:0000313" key="2">
    <source>
        <dbReference type="Proteomes" id="UP000326852"/>
    </source>
</evidence>
<organism evidence="1 2">
    <name type="scientific">Arthrobacter yangruifuii</name>
    <dbReference type="NCBI Taxonomy" id="2606616"/>
    <lineage>
        <taxon>Bacteria</taxon>
        <taxon>Bacillati</taxon>
        <taxon>Actinomycetota</taxon>
        <taxon>Actinomycetes</taxon>
        <taxon>Micrococcales</taxon>
        <taxon>Micrococcaceae</taxon>
        <taxon>Arthrobacter</taxon>
    </lineage>
</organism>
<keyword evidence="2" id="KW-1185">Reference proteome</keyword>
<gene>
    <name evidence="1" type="ORF">GD627_04055</name>
</gene>
<protein>
    <recommendedName>
        <fullName evidence="3">Glycolipid-binding domain-containing protein</fullName>
    </recommendedName>
</protein>
<comment type="caution">
    <text evidence="1">The sequence shown here is derived from an EMBL/GenBank/DDBJ whole genome shotgun (WGS) entry which is preliminary data.</text>
</comment>
<reference evidence="1 2" key="1">
    <citation type="submission" date="2019-08" db="EMBL/GenBank/DDBJ databases">
        <title>Arthrobacter sp. nov., isolated from plateau pika and Tibetan wild ass.</title>
        <authorList>
            <person name="Ge Y."/>
        </authorList>
    </citation>
    <scope>NUCLEOTIDE SEQUENCE [LARGE SCALE GENOMIC DNA]</scope>
    <source>
        <strain evidence="1 2">785</strain>
    </source>
</reference>
<proteinExistence type="predicted"/>
<name>A0A5N6MTX6_9MICC</name>
<accession>A0A5N6MTX6</accession>
<dbReference type="Pfam" id="PF06475">
    <property type="entry name" value="Glycolipid_bind"/>
    <property type="match status" value="1"/>
</dbReference>